<evidence type="ECO:0000313" key="4">
    <source>
        <dbReference type="Proteomes" id="UP000094065"/>
    </source>
</evidence>
<dbReference type="OrthoDB" id="3345311at2759"/>
<evidence type="ECO:0000256" key="1">
    <source>
        <dbReference type="SAM" id="MobiDB-lite"/>
    </source>
</evidence>
<evidence type="ECO:0000313" key="3">
    <source>
        <dbReference type="EMBL" id="ODN80381.1"/>
    </source>
</evidence>
<dbReference type="Proteomes" id="UP000094065">
    <property type="component" value="Unassembled WGS sequence"/>
</dbReference>
<dbReference type="PANTHER" id="PTHR31840">
    <property type="entry name" value="COILED-COIL DOMAIN-CONTAINING PROTEIN 97"/>
    <property type="match status" value="1"/>
</dbReference>
<feature type="domain" description="CCD97-like C-terminal" evidence="2">
    <location>
        <begin position="71"/>
        <end position="235"/>
    </location>
</feature>
<dbReference type="InterPro" id="IPR018613">
    <property type="entry name" value="Ccdc97-like"/>
</dbReference>
<feature type="compositionally biased region" description="Polar residues" evidence="1">
    <location>
        <begin position="262"/>
        <end position="271"/>
    </location>
</feature>
<dbReference type="InterPro" id="IPR040233">
    <property type="entry name" value="CCD97-like_C"/>
</dbReference>
<feature type="region of interest" description="Disordered" evidence="1">
    <location>
        <begin position="207"/>
        <end position="271"/>
    </location>
</feature>
<sequence length="271" mass="30538">MSVSPEHVSQILSYLQLPASETLPSPPLEFLTKYIQNLPSSLLEPFSFISPKERTSIPTIKRRRLIYSTTSPSSLSSAQGRLRWPLLWERLGGDPFAETSQNAEDEAAWANSSFMQGTVGNQQVRKLGGFLRLMEEDREAEDVRAAKRMERRLDQVGEEFEEESDDEEDEANGGEPRVEVAEDQAEVKRVFERRLLELFLDGLDTLDYSPIDFEDPPGGDPIAIRDAEDRYFEDESPSRTPNGTTQGNSLRSVPANADEKSVQNGQGDYDY</sequence>
<dbReference type="Pfam" id="PF09747">
    <property type="entry name" value="CCD97-like_C"/>
    <property type="match status" value="1"/>
</dbReference>
<feature type="region of interest" description="Disordered" evidence="1">
    <location>
        <begin position="155"/>
        <end position="182"/>
    </location>
</feature>
<organism evidence="3 4">
    <name type="scientific">Cryptococcus amylolentus CBS 6039</name>
    <dbReference type="NCBI Taxonomy" id="1295533"/>
    <lineage>
        <taxon>Eukaryota</taxon>
        <taxon>Fungi</taxon>
        <taxon>Dikarya</taxon>
        <taxon>Basidiomycota</taxon>
        <taxon>Agaricomycotina</taxon>
        <taxon>Tremellomycetes</taxon>
        <taxon>Tremellales</taxon>
        <taxon>Cryptococcaceae</taxon>
        <taxon>Cryptococcus</taxon>
    </lineage>
</organism>
<accession>A0A1E3HXT3</accession>
<dbReference type="STRING" id="1295533.A0A1E3HXT3"/>
<evidence type="ECO:0000259" key="2">
    <source>
        <dbReference type="Pfam" id="PF09747"/>
    </source>
</evidence>
<comment type="caution">
    <text evidence="3">The sequence shown here is derived from an EMBL/GenBank/DDBJ whole genome shotgun (WGS) entry which is preliminary data.</text>
</comment>
<dbReference type="EMBL" id="AWGJ01000004">
    <property type="protein sequence ID" value="ODN80381.1"/>
    <property type="molecule type" value="Genomic_DNA"/>
</dbReference>
<dbReference type="PANTHER" id="PTHR31840:SF1">
    <property type="entry name" value="COILED-COIL DOMAIN-CONTAINING PROTEIN 97"/>
    <property type="match status" value="1"/>
</dbReference>
<dbReference type="GeneID" id="30153942"/>
<reference evidence="3 4" key="1">
    <citation type="submission" date="2016-06" db="EMBL/GenBank/DDBJ databases">
        <title>Evolution of pathogenesis and genome organization in the Tremellales.</title>
        <authorList>
            <person name="Cuomo C."/>
            <person name="Litvintseva A."/>
            <person name="Heitman J."/>
            <person name="Chen Y."/>
            <person name="Sun S."/>
            <person name="Springer D."/>
            <person name="Dromer F."/>
            <person name="Young S."/>
            <person name="Zeng Q."/>
            <person name="Chapman S."/>
            <person name="Gujja S."/>
            <person name="Saif S."/>
            <person name="Birren B."/>
        </authorList>
    </citation>
    <scope>NUCLEOTIDE SEQUENCE [LARGE SCALE GENOMIC DNA]</scope>
    <source>
        <strain evidence="3 4">CBS 6039</strain>
    </source>
</reference>
<dbReference type="RefSeq" id="XP_018994947.1">
    <property type="nucleotide sequence ID" value="XM_019136278.1"/>
</dbReference>
<feature type="compositionally biased region" description="Acidic residues" evidence="1">
    <location>
        <begin position="156"/>
        <end position="172"/>
    </location>
</feature>
<feature type="compositionally biased region" description="Polar residues" evidence="1">
    <location>
        <begin position="238"/>
        <end position="251"/>
    </location>
</feature>
<gene>
    <name evidence="3" type="ORF">L202_02633</name>
</gene>
<dbReference type="AlphaFoldDB" id="A0A1E3HXT3"/>
<name>A0A1E3HXT3_9TREE</name>
<protein>
    <recommendedName>
        <fullName evidence="2">CCD97-like C-terminal domain-containing protein</fullName>
    </recommendedName>
</protein>
<keyword evidence="4" id="KW-1185">Reference proteome</keyword>
<proteinExistence type="predicted"/>